<comment type="caution">
    <text evidence="1">The sequence shown here is derived from an EMBL/GenBank/DDBJ whole genome shotgun (WGS) entry which is preliminary data.</text>
</comment>
<dbReference type="RefSeq" id="WP_121765037.1">
    <property type="nucleotide sequence ID" value="NZ_RAZM01000001.1"/>
</dbReference>
<evidence type="ECO:0000313" key="2">
    <source>
        <dbReference type="Proteomes" id="UP000267159"/>
    </source>
</evidence>
<dbReference type="EMBL" id="RAZM01000001">
    <property type="protein sequence ID" value="RLT81879.1"/>
    <property type="molecule type" value="Genomic_DNA"/>
</dbReference>
<organism evidence="1 2">
    <name type="scientific">Bacteroides acidifaciens</name>
    <dbReference type="NCBI Taxonomy" id="85831"/>
    <lineage>
        <taxon>Bacteria</taxon>
        <taxon>Pseudomonadati</taxon>
        <taxon>Bacteroidota</taxon>
        <taxon>Bacteroidia</taxon>
        <taxon>Bacteroidales</taxon>
        <taxon>Bacteroidaceae</taxon>
        <taxon>Bacteroides</taxon>
    </lineage>
</organism>
<name>A0A3L8ACP7_9BACE</name>
<reference evidence="1 2" key="1">
    <citation type="submission" date="2018-09" db="EMBL/GenBank/DDBJ databases">
        <title>Murine metabolic-syndrome-specific gut microbial biobank.</title>
        <authorList>
            <person name="Liu C."/>
        </authorList>
    </citation>
    <scope>NUCLEOTIDE SEQUENCE [LARGE SCALE GENOMIC DNA]</scope>
    <source>
        <strain evidence="1 2">0.1X-D8-26</strain>
    </source>
</reference>
<proteinExistence type="predicted"/>
<sequence>MFIQQKRGLSVSPPTIITCELCNTPENLDECNPPGEILRIMNKRNVCSNCAFWMDKIAHPDIGNEVIGSHYYIVYPFVKRPNNVIKGSEGKEFYIRRFDGTLIKSNNIWHQGEIPEHFRKQLPDTANFLSLITYTKLSNDSHKCQAKGCWDRYNCLRYNLSCERDGPFNKIPANYTIGDEKCPSFININELKPNT</sequence>
<evidence type="ECO:0000313" key="1">
    <source>
        <dbReference type="EMBL" id="RLT81879.1"/>
    </source>
</evidence>
<protein>
    <submittedName>
        <fullName evidence="1">Uncharacterized protein</fullName>
    </submittedName>
</protein>
<dbReference type="Proteomes" id="UP000267159">
    <property type="component" value="Unassembled WGS sequence"/>
</dbReference>
<accession>A0A3L8ACP7</accession>
<dbReference type="AlphaFoldDB" id="A0A3L8ACP7"/>
<gene>
    <name evidence="1" type="ORF">D7Y07_00475</name>
</gene>